<dbReference type="EMBL" id="CABITT030000004">
    <property type="protein sequence ID" value="VVB01408.1"/>
    <property type="molecule type" value="Genomic_DNA"/>
</dbReference>
<name>A0A565BJN7_9BRAS</name>
<accession>A0A565BJN7</accession>
<gene>
    <name evidence="1" type="ORF">ANE_LOCUS11852</name>
</gene>
<sequence length="213" mass="24463">MMVALFSGYVNSLHRRFFGSFHRLHCPPFHSLRVAPFHSLKASHLLLQCRQNLLPTVPCYRCRLKGRRLSFYCRVHIETSQILLLYGAGVALFHQGLSLFPQLLTYGSSFHQQPCPSSWHILSFKVSQVSSGLEHTLVQTFSSIKLFEWCFYEGLVSLVVVWQIPESFYSIKFSYVLLLMSLSYHNHFDSGISSLISVLLWLLGICISRGRCN</sequence>
<keyword evidence="2" id="KW-1185">Reference proteome</keyword>
<evidence type="ECO:0000313" key="2">
    <source>
        <dbReference type="Proteomes" id="UP000489600"/>
    </source>
</evidence>
<organism evidence="1 2">
    <name type="scientific">Arabis nemorensis</name>
    <dbReference type="NCBI Taxonomy" id="586526"/>
    <lineage>
        <taxon>Eukaryota</taxon>
        <taxon>Viridiplantae</taxon>
        <taxon>Streptophyta</taxon>
        <taxon>Embryophyta</taxon>
        <taxon>Tracheophyta</taxon>
        <taxon>Spermatophyta</taxon>
        <taxon>Magnoliopsida</taxon>
        <taxon>eudicotyledons</taxon>
        <taxon>Gunneridae</taxon>
        <taxon>Pentapetalae</taxon>
        <taxon>rosids</taxon>
        <taxon>malvids</taxon>
        <taxon>Brassicales</taxon>
        <taxon>Brassicaceae</taxon>
        <taxon>Arabideae</taxon>
        <taxon>Arabis</taxon>
    </lineage>
</organism>
<dbReference type="Proteomes" id="UP000489600">
    <property type="component" value="Unassembled WGS sequence"/>
</dbReference>
<evidence type="ECO:0000313" key="1">
    <source>
        <dbReference type="EMBL" id="VVB01408.1"/>
    </source>
</evidence>
<protein>
    <submittedName>
        <fullName evidence="1">Uncharacterized protein</fullName>
    </submittedName>
</protein>
<comment type="caution">
    <text evidence="1">The sequence shown here is derived from an EMBL/GenBank/DDBJ whole genome shotgun (WGS) entry which is preliminary data.</text>
</comment>
<dbReference type="AlphaFoldDB" id="A0A565BJN7"/>
<reference evidence="1" key="1">
    <citation type="submission" date="2019-07" db="EMBL/GenBank/DDBJ databases">
        <authorList>
            <person name="Dittberner H."/>
        </authorList>
    </citation>
    <scope>NUCLEOTIDE SEQUENCE [LARGE SCALE GENOMIC DNA]</scope>
</reference>
<proteinExistence type="predicted"/>